<reference evidence="3" key="1">
    <citation type="submission" date="2015-12" db="EMBL/GenBank/DDBJ databases">
        <title>Complete genome sequences of two moderately thermophilic Paenibacillus species.</title>
        <authorList>
            <person name="Butler R.III."/>
            <person name="Wang J."/>
            <person name="Stark B.C."/>
            <person name="Pombert J.-F."/>
        </authorList>
    </citation>
    <scope>NUCLEOTIDE SEQUENCE [LARGE SCALE GENOMIC DNA]</scope>
    <source>
        <strain evidence="3">32O-Y</strain>
    </source>
</reference>
<feature type="coiled-coil region" evidence="1">
    <location>
        <begin position="1"/>
        <end position="54"/>
    </location>
</feature>
<evidence type="ECO:0000313" key="2">
    <source>
        <dbReference type="EMBL" id="ALS22237.1"/>
    </source>
</evidence>
<protein>
    <submittedName>
        <fullName evidence="2">Uncharacterized protein</fullName>
    </submittedName>
</protein>
<proteinExistence type="predicted"/>
<dbReference type="AlphaFoldDB" id="A0A0U2W494"/>
<keyword evidence="1" id="KW-0175">Coiled coil</keyword>
<evidence type="ECO:0000256" key="1">
    <source>
        <dbReference type="SAM" id="Coils"/>
    </source>
</evidence>
<reference evidence="2 3" key="2">
    <citation type="journal article" date="2016" name="Genome Announc.">
        <title>Complete Genome Sequences of Two Interactive Moderate Thermophiles, Paenibacillus napthalenovorans 32O-Y and Paenibacillus sp. 32O-W.</title>
        <authorList>
            <person name="Butler R.R.III."/>
            <person name="Wang J."/>
            <person name="Stark B.C."/>
            <person name="Pombert J.F."/>
        </authorList>
    </citation>
    <scope>NUCLEOTIDE SEQUENCE [LARGE SCALE GENOMIC DNA]</scope>
    <source>
        <strain evidence="2 3">32O-Y</strain>
    </source>
</reference>
<dbReference type="Proteomes" id="UP000061660">
    <property type="component" value="Chromosome"/>
</dbReference>
<dbReference type="EMBL" id="CP013652">
    <property type="protein sequence ID" value="ALS22237.1"/>
    <property type="molecule type" value="Genomic_DNA"/>
</dbReference>
<name>A0A0U2W494_9BACL</name>
<dbReference type="STRING" id="162209.IJ22_18630"/>
<evidence type="ECO:0000313" key="3">
    <source>
        <dbReference type="Proteomes" id="UP000061660"/>
    </source>
</evidence>
<accession>A0A0U2W494</accession>
<dbReference type="PATRIC" id="fig|162209.4.peg.1974"/>
<keyword evidence="3" id="KW-1185">Reference proteome</keyword>
<sequence length="55" mass="6743">MNENEKMARFLEMQKQQLETLLQNSKGKYDQRKIDMLEVEIEGLTVRIRRWRGEM</sequence>
<dbReference type="KEGG" id="pnp:IJ22_18630"/>
<dbReference type="RefSeq" id="WP_160327362.1">
    <property type="nucleotide sequence ID" value="NZ_CP013652.1"/>
</dbReference>
<gene>
    <name evidence="2" type="ORF">IJ22_18630</name>
</gene>
<organism evidence="2 3">
    <name type="scientific">Paenibacillus naphthalenovorans</name>
    <dbReference type="NCBI Taxonomy" id="162209"/>
    <lineage>
        <taxon>Bacteria</taxon>
        <taxon>Bacillati</taxon>
        <taxon>Bacillota</taxon>
        <taxon>Bacilli</taxon>
        <taxon>Bacillales</taxon>
        <taxon>Paenibacillaceae</taxon>
        <taxon>Paenibacillus</taxon>
    </lineage>
</organism>